<evidence type="ECO:0000256" key="1">
    <source>
        <dbReference type="SAM" id="Phobius"/>
    </source>
</evidence>
<evidence type="ECO:0000313" key="2">
    <source>
        <dbReference type="EMBL" id="OTF79283.1"/>
    </source>
</evidence>
<reference evidence="2 3" key="1">
    <citation type="submission" date="2017-03" db="EMBL/GenBank/DDBJ databases">
        <title>Genome Survey of Euroglyphus maynei.</title>
        <authorList>
            <person name="Arlian L.G."/>
            <person name="Morgan M.S."/>
            <person name="Rider S.D."/>
        </authorList>
    </citation>
    <scope>NUCLEOTIDE SEQUENCE [LARGE SCALE GENOMIC DNA]</scope>
    <source>
        <strain evidence="2">Arlian Lab</strain>
        <tissue evidence="2">Whole body</tissue>
    </source>
</reference>
<dbReference type="EMBL" id="MUJZ01023848">
    <property type="protein sequence ID" value="OTF79283.1"/>
    <property type="molecule type" value="Genomic_DNA"/>
</dbReference>
<feature type="transmembrane region" description="Helical" evidence="1">
    <location>
        <begin position="292"/>
        <end position="314"/>
    </location>
</feature>
<comment type="caution">
    <text evidence="2">The sequence shown here is derived from an EMBL/GenBank/DDBJ whole genome shotgun (WGS) entry which is preliminary data.</text>
</comment>
<dbReference type="AlphaFoldDB" id="A0A1Y3BHJ0"/>
<feature type="transmembrane region" description="Helical" evidence="1">
    <location>
        <begin position="30"/>
        <end position="51"/>
    </location>
</feature>
<keyword evidence="1" id="KW-0812">Transmembrane</keyword>
<organism evidence="2 3">
    <name type="scientific">Euroglyphus maynei</name>
    <name type="common">Mayne's house dust mite</name>
    <dbReference type="NCBI Taxonomy" id="6958"/>
    <lineage>
        <taxon>Eukaryota</taxon>
        <taxon>Metazoa</taxon>
        <taxon>Ecdysozoa</taxon>
        <taxon>Arthropoda</taxon>
        <taxon>Chelicerata</taxon>
        <taxon>Arachnida</taxon>
        <taxon>Acari</taxon>
        <taxon>Acariformes</taxon>
        <taxon>Sarcoptiformes</taxon>
        <taxon>Astigmata</taxon>
        <taxon>Psoroptidia</taxon>
        <taxon>Analgoidea</taxon>
        <taxon>Pyroglyphidae</taxon>
        <taxon>Pyroglyphinae</taxon>
        <taxon>Euroglyphus</taxon>
    </lineage>
</organism>
<name>A0A1Y3BHJ0_EURMA</name>
<feature type="transmembrane region" description="Helical" evidence="1">
    <location>
        <begin position="221"/>
        <end position="242"/>
    </location>
</feature>
<evidence type="ECO:0000313" key="3">
    <source>
        <dbReference type="Proteomes" id="UP000194236"/>
    </source>
</evidence>
<dbReference type="Proteomes" id="UP000194236">
    <property type="component" value="Unassembled WGS sequence"/>
</dbReference>
<keyword evidence="1" id="KW-0472">Membrane</keyword>
<proteinExistence type="predicted"/>
<keyword evidence="1" id="KW-1133">Transmembrane helix</keyword>
<keyword evidence="3" id="KW-1185">Reference proteome</keyword>
<protein>
    <submittedName>
        <fullName evidence="2">Uncharacterized protein</fullName>
    </submittedName>
</protein>
<accession>A0A1Y3BHJ0</accession>
<feature type="transmembrane region" description="Helical" evidence="1">
    <location>
        <begin position="171"/>
        <end position="189"/>
    </location>
</feature>
<dbReference type="OrthoDB" id="6509487at2759"/>
<gene>
    <name evidence="2" type="ORF">BLA29_001614</name>
</gene>
<sequence length="638" mass="76967">MLRWPDSFPFYRYDQFCFFIWQHRDIYNEFFLFILSLIQILGIVGLFTFYIGDTRSFAFQILYDLMVRNVEQYRQCRQRNPIIIRDAIEYRRQNYLQKRLAMGRKSSIIPLAIYSQFYWLKAWLDSWLEMESFRLDRRIFIENSMKLFSKAPLRTRIYLILHMTIQDGFNFILHLTSAILSLSLSIFFISELYQSYVKSYGTWLIIAFDTVSGLWDTPMIILQSAVLTICTSSTTSLMYCLCFNDLNMKFRSLVKNVVPNQYFRFRQLQFIYSEHNRLCGYIIRSDREKWSIALCQCVMIGIPMNVCFVCVLIFGQPSPLERLVYIFITVMHVISTILPSASLANVAYYNNGIRSYIPKSIPHMGQSIRLKLKFDDLYGQLMNGEQYCFTFGYMGNVTYATLSQVYRTSIMFLHIHQFSYGQIKELFERNDDHRLRLFYRLEFTIIILSIFRGMAFMVMLKWPDSFPYYRYDYFGNYIWKNRDIYDQFIFLILILVLTLITVGLSTFYYYDSGSFALQILYDLMVRNVEHYRQCRIKERIFVKNSIELRRRKYLEKRMKHHWSIIPMAIYSRFCWMKAWLDSWMEMESFRLDQQMFMKNPMKLFSKAPLRARVYLVLYMIIQDGFNFILHLMSSKYFD</sequence>
<feature type="transmembrane region" description="Helical" evidence="1">
    <location>
        <begin position="326"/>
        <end position="349"/>
    </location>
</feature>
<feature type="transmembrane region" description="Helical" evidence="1">
    <location>
        <begin position="488"/>
        <end position="510"/>
    </location>
</feature>
<feature type="transmembrane region" description="Helical" evidence="1">
    <location>
        <begin position="437"/>
        <end position="460"/>
    </location>
</feature>
<feature type="transmembrane region" description="Helical" evidence="1">
    <location>
        <begin position="611"/>
        <end position="632"/>
    </location>
</feature>